<evidence type="ECO:0000313" key="8">
    <source>
        <dbReference type="Proteomes" id="UP001149163"/>
    </source>
</evidence>
<dbReference type="Gene3D" id="3.40.50.150">
    <property type="entry name" value="Vaccinia Virus protein VP39"/>
    <property type="match status" value="1"/>
</dbReference>
<evidence type="ECO:0000313" key="7">
    <source>
        <dbReference type="EMBL" id="KAJ5153325.1"/>
    </source>
</evidence>
<dbReference type="GO" id="GO:0008171">
    <property type="term" value="F:O-methyltransferase activity"/>
    <property type="evidence" value="ECO:0007669"/>
    <property type="project" value="InterPro"/>
</dbReference>
<dbReference type="EC" id="2.1.1.6" evidence="1"/>
<keyword evidence="2" id="KW-0489">Methyltransferase</keyword>
<evidence type="ECO:0000256" key="6">
    <source>
        <dbReference type="ARBA" id="ARBA00023453"/>
    </source>
</evidence>
<comment type="similarity">
    <text evidence="6">Belongs to the class I-like SAM-binding methyltransferase superfamily. Cation-dependent O-methyltransferase family.</text>
</comment>
<dbReference type="Proteomes" id="UP001149163">
    <property type="component" value="Unassembled WGS sequence"/>
</dbReference>
<keyword evidence="4" id="KW-0949">S-adenosyl-L-methionine</keyword>
<reference evidence="7" key="2">
    <citation type="journal article" date="2023" name="IMA Fungus">
        <title>Comparative genomic study of the Penicillium genus elucidates a diverse pangenome and 15 lateral gene transfer events.</title>
        <authorList>
            <person name="Petersen C."/>
            <person name="Sorensen T."/>
            <person name="Nielsen M.R."/>
            <person name="Sondergaard T.E."/>
            <person name="Sorensen J.L."/>
            <person name="Fitzpatrick D.A."/>
            <person name="Frisvad J.C."/>
            <person name="Nielsen K.L."/>
        </authorList>
    </citation>
    <scope>NUCLEOTIDE SEQUENCE</scope>
    <source>
        <strain evidence="7">IBT 26290</strain>
    </source>
</reference>
<dbReference type="AlphaFoldDB" id="A0A9W9HRJ7"/>
<name>A0A9W9HRJ7_9EURO</name>
<dbReference type="InterPro" id="IPR002935">
    <property type="entry name" value="SAM_O-MeTrfase"/>
</dbReference>
<dbReference type="SUPFAM" id="SSF53335">
    <property type="entry name" value="S-adenosyl-L-methionine-dependent methyltransferases"/>
    <property type="match status" value="1"/>
</dbReference>
<dbReference type="EMBL" id="JAPQKN010000007">
    <property type="protein sequence ID" value="KAJ5153325.1"/>
    <property type="molecule type" value="Genomic_DNA"/>
</dbReference>
<dbReference type="OrthoDB" id="186626at2759"/>
<dbReference type="GO" id="GO:0006584">
    <property type="term" value="P:catecholamine metabolic process"/>
    <property type="evidence" value="ECO:0007669"/>
    <property type="project" value="UniProtKB-KW"/>
</dbReference>
<keyword evidence="8" id="KW-1185">Reference proteome</keyword>
<evidence type="ECO:0000256" key="4">
    <source>
        <dbReference type="ARBA" id="ARBA00022691"/>
    </source>
</evidence>
<keyword evidence="3" id="KW-0808">Transferase</keyword>
<reference evidence="7" key="1">
    <citation type="submission" date="2022-11" db="EMBL/GenBank/DDBJ databases">
        <authorList>
            <person name="Petersen C."/>
        </authorList>
    </citation>
    <scope>NUCLEOTIDE SEQUENCE</scope>
    <source>
        <strain evidence="7">IBT 26290</strain>
    </source>
</reference>
<sequence length="260" mass="29116">MSTIAKPHAPEPRSYCLDGREVDLLHYIYGRPDIKELRNNPQKVLAAIDEYHTNHNMLMNIGGVKGAYITGLISEHKPSTMVELGGYIGYSAILFGDAIRANGGKKFLSLEKNPEMAAVSSQLIDLAGLRDVVRVLVGSSDKLLVELVRERKEIDQIEMLFLDHWQELYLPDLWLLEDMGVLAQDKSLLVADNVIMPGAPRYLEWVKATPAQKRAIVKKLNVHPLKPNPNLVYDTHVPQFQTDWGKDGLAITKIVGEEVV</sequence>
<dbReference type="PANTHER" id="PTHR43836:SF2">
    <property type="entry name" value="CATECHOL O-METHYLTRANSFERASE 1-RELATED"/>
    <property type="match status" value="1"/>
</dbReference>
<comment type="caution">
    <text evidence="7">The sequence shown here is derived from an EMBL/GenBank/DDBJ whole genome shotgun (WGS) entry which is preliminary data.</text>
</comment>
<dbReference type="PROSITE" id="PS51682">
    <property type="entry name" value="SAM_OMT_I"/>
    <property type="match status" value="1"/>
</dbReference>
<evidence type="ECO:0000256" key="2">
    <source>
        <dbReference type="ARBA" id="ARBA00022603"/>
    </source>
</evidence>
<dbReference type="GO" id="GO:0032259">
    <property type="term" value="P:methylation"/>
    <property type="evidence" value="ECO:0007669"/>
    <property type="project" value="UniProtKB-KW"/>
</dbReference>
<protein>
    <recommendedName>
        <fullName evidence="1">catechol O-methyltransferase</fullName>
        <ecNumber evidence="1">2.1.1.6</ecNumber>
    </recommendedName>
</protein>
<evidence type="ECO:0000256" key="5">
    <source>
        <dbReference type="ARBA" id="ARBA00022939"/>
    </source>
</evidence>
<proteinExistence type="inferred from homology"/>
<dbReference type="InterPro" id="IPR029063">
    <property type="entry name" value="SAM-dependent_MTases_sf"/>
</dbReference>
<accession>A0A9W9HRJ7</accession>
<gene>
    <name evidence="7" type="ORF">N7482_009803</name>
</gene>
<dbReference type="RefSeq" id="XP_056539633.1">
    <property type="nucleotide sequence ID" value="XM_056691927.1"/>
</dbReference>
<keyword evidence="5" id="KW-0128">Catecholamine metabolism</keyword>
<evidence type="ECO:0000256" key="1">
    <source>
        <dbReference type="ARBA" id="ARBA00012880"/>
    </source>
</evidence>
<dbReference type="Pfam" id="PF01596">
    <property type="entry name" value="Methyltransf_3"/>
    <property type="match status" value="1"/>
</dbReference>
<organism evidence="7 8">
    <name type="scientific">Penicillium canariense</name>
    <dbReference type="NCBI Taxonomy" id="189055"/>
    <lineage>
        <taxon>Eukaryota</taxon>
        <taxon>Fungi</taxon>
        <taxon>Dikarya</taxon>
        <taxon>Ascomycota</taxon>
        <taxon>Pezizomycotina</taxon>
        <taxon>Eurotiomycetes</taxon>
        <taxon>Eurotiomycetidae</taxon>
        <taxon>Eurotiales</taxon>
        <taxon>Aspergillaceae</taxon>
        <taxon>Penicillium</taxon>
    </lineage>
</organism>
<dbReference type="GeneID" id="81431103"/>
<evidence type="ECO:0000256" key="3">
    <source>
        <dbReference type="ARBA" id="ARBA00022679"/>
    </source>
</evidence>
<dbReference type="PANTHER" id="PTHR43836">
    <property type="entry name" value="CATECHOL O-METHYLTRANSFERASE 1-RELATED"/>
    <property type="match status" value="1"/>
</dbReference>